<name>A0A4S1CHA0_9BACT</name>
<dbReference type="CDD" id="cd00156">
    <property type="entry name" value="REC"/>
    <property type="match status" value="1"/>
</dbReference>
<dbReference type="SUPFAM" id="SSF52540">
    <property type="entry name" value="P-loop containing nucleoside triphosphate hydrolases"/>
    <property type="match status" value="1"/>
</dbReference>
<dbReference type="PANTHER" id="PTHR32071:SF113">
    <property type="entry name" value="ALGINATE BIOSYNTHESIS TRANSCRIPTIONAL REGULATORY PROTEIN ALGB"/>
    <property type="match status" value="1"/>
</dbReference>
<dbReference type="Pfam" id="PF00158">
    <property type="entry name" value="Sigma54_activat"/>
    <property type="match status" value="1"/>
</dbReference>
<dbReference type="Gene3D" id="1.10.10.60">
    <property type="entry name" value="Homeodomain-like"/>
    <property type="match status" value="1"/>
</dbReference>
<protein>
    <submittedName>
        <fullName evidence="8">Sigma-54-dependent Fis family transcriptional regulator</fullName>
    </submittedName>
</protein>
<dbReference type="RefSeq" id="WP_135869957.1">
    <property type="nucleotide sequence ID" value="NZ_SRSC01000002.1"/>
</dbReference>
<dbReference type="GO" id="GO:0006355">
    <property type="term" value="P:regulation of DNA-templated transcription"/>
    <property type="evidence" value="ECO:0007669"/>
    <property type="project" value="InterPro"/>
</dbReference>
<evidence type="ECO:0000256" key="1">
    <source>
        <dbReference type="ARBA" id="ARBA00022741"/>
    </source>
</evidence>
<dbReference type="EMBL" id="SRSC01000002">
    <property type="protein sequence ID" value="TGU72480.1"/>
    <property type="molecule type" value="Genomic_DNA"/>
</dbReference>
<evidence type="ECO:0000313" key="9">
    <source>
        <dbReference type="Proteomes" id="UP000306416"/>
    </source>
</evidence>
<dbReference type="InterPro" id="IPR009057">
    <property type="entry name" value="Homeodomain-like_sf"/>
</dbReference>
<dbReference type="Proteomes" id="UP000306416">
    <property type="component" value="Unassembled WGS sequence"/>
</dbReference>
<dbReference type="PROSITE" id="PS50110">
    <property type="entry name" value="RESPONSE_REGULATORY"/>
    <property type="match status" value="1"/>
</dbReference>
<gene>
    <name evidence="8" type="ORF">E4633_09250</name>
</gene>
<dbReference type="Gene3D" id="3.40.50.300">
    <property type="entry name" value="P-loop containing nucleotide triphosphate hydrolases"/>
    <property type="match status" value="1"/>
</dbReference>
<dbReference type="InterPro" id="IPR001789">
    <property type="entry name" value="Sig_transdc_resp-reg_receiver"/>
</dbReference>
<dbReference type="Pfam" id="PF02954">
    <property type="entry name" value="HTH_8"/>
    <property type="match status" value="1"/>
</dbReference>
<dbReference type="Gene3D" id="1.10.8.60">
    <property type="match status" value="1"/>
</dbReference>
<dbReference type="PROSITE" id="PS50045">
    <property type="entry name" value="SIGMA54_INTERACT_4"/>
    <property type="match status" value="1"/>
</dbReference>
<proteinExistence type="predicted"/>
<reference evidence="8 9" key="1">
    <citation type="submission" date="2019-04" db="EMBL/GenBank/DDBJ databases">
        <title>Geobacter oryzae sp. nov., ferric-reducing bacteria isolated from paddy soil.</title>
        <authorList>
            <person name="Xu Z."/>
            <person name="Masuda Y."/>
            <person name="Itoh H."/>
            <person name="Senoo K."/>
        </authorList>
    </citation>
    <scope>NUCLEOTIDE SEQUENCE [LARGE SCALE GENOMIC DNA]</scope>
    <source>
        <strain evidence="8 9">Red111</strain>
    </source>
</reference>
<organism evidence="8 9">
    <name type="scientific">Geomonas terrae</name>
    <dbReference type="NCBI Taxonomy" id="2562681"/>
    <lineage>
        <taxon>Bacteria</taxon>
        <taxon>Pseudomonadati</taxon>
        <taxon>Thermodesulfobacteriota</taxon>
        <taxon>Desulfuromonadia</taxon>
        <taxon>Geobacterales</taxon>
        <taxon>Geobacteraceae</taxon>
        <taxon>Geomonas</taxon>
    </lineage>
</organism>
<keyword evidence="2" id="KW-0067">ATP-binding</keyword>
<accession>A0A4S1CHA0</accession>
<comment type="caution">
    <text evidence="8">The sequence shown here is derived from an EMBL/GenBank/DDBJ whole genome shotgun (WGS) entry which is preliminary data.</text>
</comment>
<evidence type="ECO:0000256" key="4">
    <source>
        <dbReference type="ARBA" id="ARBA00023163"/>
    </source>
</evidence>
<dbReference type="SMART" id="SM00382">
    <property type="entry name" value="AAA"/>
    <property type="match status" value="1"/>
</dbReference>
<evidence type="ECO:0000259" key="6">
    <source>
        <dbReference type="PROSITE" id="PS50045"/>
    </source>
</evidence>
<keyword evidence="5" id="KW-0597">Phosphoprotein</keyword>
<keyword evidence="1" id="KW-0547">Nucleotide-binding</keyword>
<dbReference type="SUPFAM" id="SSF46689">
    <property type="entry name" value="Homeodomain-like"/>
    <property type="match status" value="1"/>
</dbReference>
<dbReference type="PRINTS" id="PR01590">
    <property type="entry name" value="HTHFIS"/>
</dbReference>
<keyword evidence="3" id="KW-0805">Transcription regulation</keyword>
<dbReference type="InterPro" id="IPR011006">
    <property type="entry name" value="CheY-like_superfamily"/>
</dbReference>
<evidence type="ECO:0000256" key="5">
    <source>
        <dbReference type="PROSITE-ProRule" id="PRU00169"/>
    </source>
</evidence>
<dbReference type="InterPro" id="IPR025944">
    <property type="entry name" value="Sigma_54_int_dom_CS"/>
</dbReference>
<dbReference type="GO" id="GO:0000160">
    <property type="term" value="P:phosphorelay signal transduction system"/>
    <property type="evidence" value="ECO:0007669"/>
    <property type="project" value="InterPro"/>
</dbReference>
<dbReference type="PROSITE" id="PS00688">
    <property type="entry name" value="SIGMA54_INTERACT_3"/>
    <property type="match status" value="1"/>
</dbReference>
<dbReference type="GO" id="GO:0043565">
    <property type="term" value="F:sequence-specific DNA binding"/>
    <property type="evidence" value="ECO:0007669"/>
    <property type="project" value="InterPro"/>
</dbReference>
<dbReference type="CDD" id="cd00009">
    <property type="entry name" value="AAA"/>
    <property type="match status" value="1"/>
</dbReference>
<dbReference type="InterPro" id="IPR025662">
    <property type="entry name" value="Sigma_54_int_dom_ATP-bd_1"/>
</dbReference>
<dbReference type="Pfam" id="PF00072">
    <property type="entry name" value="Response_reg"/>
    <property type="match status" value="1"/>
</dbReference>
<dbReference type="PROSITE" id="PS00675">
    <property type="entry name" value="SIGMA54_INTERACT_1"/>
    <property type="match status" value="1"/>
</dbReference>
<dbReference type="PANTHER" id="PTHR32071">
    <property type="entry name" value="TRANSCRIPTIONAL REGULATORY PROTEIN"/>
    <property type="match status" value="1"/>
</dbReference>
<dbReference type="Gene3D" id="3.40.50.2300">
    <property type="match status" value="1"/>
</dbReference>
<dbReference type="Pfam" id="PF25601">
    <property type="entry name" value="AAA_lid_14"/>
    <property type="match status" value="1"/>
</dbReference>
<dbReference type="InterPro" id="IPR002197">
    <property type="entry name" value="HTH_Fis"/>
</dbReference>
<feature type="modified residue" description="4-aspartylphosphate" evidence="5">
    <location>
        <position position="53"/>
    </location>
</feature>
<dbReference type="InterPro" id="IPR058031">
    <property type="entry name" value="AAA_lid_NorR"/>
</dbReference>
<dbReference type="SUPFAM" id="SSF52172">
    <property type="entry name" value="CheY-like"/>
    <property type="match status" value="1"/>
</dbReference>
<dbReference type="InterPro" id="IPR002078">
    <property type="entry name" value="Sigma_54_int"/>
</dbReference>
<dbReference type="FunFam" id="3.40.50.300:FF:000006">
    <property type="entry name" value="DNA-binding transcriptional regulator NtrC"/>
    <property type="match status" value="1"/>
</dbReference>
<dbReference type="AlphaFoldDB" id="A0A4S1CHA0"/>
<evidence type="ECO:0000256" key="3">
    <source>
        <dbReference type="ARBA" id="ARBA00023015"/>
    </source>
</evidence>
<keyword evidence="4" id="KW-0804">Transcription</keyword>
<dbReference type="InterPro" id="IPR003593">
    <property type="entry name" value="AAA+_ATPase"/>
</dbReference>
<sequence length="449" mass="50271">MNGTVLVVEDDDTFRSFLQTILQDAGYEVECAADGVKALRELRRRSFDVVVSDLKLPGKSGLEIFRETRADLAAPPFIFLTAFGAVEEAVSAIKEGAVDFLTKPLHDPQALLALVQRTVEAEGRAREYLSLKEAVAAGLPPEELLFAGDAMRVVRQLVYDVSGTMANVLIMGESGTGKELIARTVHLLSPRKSAAFVAINCAAIPENLLESELFGHEKGAFTGAVQARQGKFELAKGGTIFLDEIGEMPLPLQAKLLRVIQERAFERVGGTREVKADVRIIAATNRNLREEVAEKRFREDLYYRLNVFPLPLPPLRDREDAIPILVEYFMQRFCQQMGKSLKGIDYDAITTLRRYHWPGNIRELQNVMERAVILSRDMVRQEALPEEIVCQSEGRCLCSRDRLKGTEREMITQALTKHGGNRRLAAEELGMSRRSLQYKLKEHGLLDES</sequence>
<feature type="domain" description="Sigma-54 factor interaction" evidence="6">
    <location>
        <begin position="144"/>
        <end position="373"/>
    </location>
</feature>
<dbReference type="SMART" id="SM00448">
    <property type="entry name" value="REC"/>
    <property type="match status" value="1"/>
</dbReference>
<evidence type="ECO:0000256" key="2">
    <source>
        <dbReference type="ARBA" id="ARBA00022840"/>
    </source>
</evidence>
<evidence type="ECO:0000313" key="8">
    <source>
        <dbReference type="EMBL" id="TGU72480.1"/>
    </source>
</evidence>
<dbReference type="InterPro" id="IPR027417">
    <property type="entry name" value="P-loop_NTPase"/>
</dbReference>
<keyword evidence="9" id="KW-1185">Reference proteome</keyword>
<feature type="domain" description="Response regulatory" evidence="7">
    <location>
        <begin position="4"/>
        <end position="118"/>
    </location>
</feature>
<evidence type="ECO:0000259" key="7">
    <source>
        <dbReference type="PROSITE" id="PS50110"/>
    </source>
</evidence>
<dbReference type="GO" id="GO:0005524">
    <property type="term" value="F:ATP binding"/>
    <property type="evidence" value="ECO:0007669"/>
    <property type="project" value="UniProtKB-KW"/>
</dbReference>